<keyword evidence="7" id="KW-1133">Transmembrane helix</keyword>
<dbReference type="Gene3D" id="2.30.30.140">
    <property type="match status" value="3"/>
</dbReference>
<organism evidence="10 11">
    <name type="scientific">Hemibagrus guttatus</name>
    <dbReference type="NCBI Taxonomy" id="175788"/>
    <lineage>
        <taxon>Eukaryota</taxon>
        <taxon>Metazoa</taxon>
        <taxon>Chordata</taxon>
        <taxon>Craniata</taxon>
        <taxon>Vertebrata</taxon>
        <taxon>Euteleostomi</taxon>
        <taxon>Actinopterygii</taxon>
        <taxon>Neopterygii</taxon>
        <taxon>Teleostei</taxon>
        <taxon>Ostariophysi</taxon>
        <taxon>Siluriformes</taxon>
        <taxon>Bagridae</taxon>
        <taxon>Hemibagrus</taxon>
    </lineage>
</organism>
<dbReference type="Pfam" id="PF13358">
    <property type="entry name" value="DDE_3"/>
    <property type="match status" value="1"/>
</dbReference>
<evidence type="ECO:0000259" key="9">
    <source>
        <dbReference type="PROSITE" id="PS51644"/>
    </source>
</evidence>
<comment type="caution">
    <text evidence="10">The sequence shown here is derived from an EMBL/GenBank/DDBJ whole genome shotgun (WGS) entry which is preliminary data.</text>
</comment>
<dbReference type="GO" id="GO:0007283">
    <property type="term" value="P:spermatogenesis"/>
    <property type="evidence" value="ECO:0007669"/>
    <property type="project" value="UniProtKB-KW"/>
</dbReference>
<evidence type="ECO:0000313" key="11">
    <source>
        <dbReference type="Proteomes" id="UP001274896"/>
    </source>
</evidence>
<keyword evidence="11" id="KW-1185">Reference proteome</keyword>
<dbReference type="PROSITE" id="PS51644">
    <property type="entry name" value="HTH_OST"/>
    <property type="match status" value="3"/>
</dbReference>
<accession>A0AAE0PT33</accession>
<dbReference type="Gene3D" id="3.30.420.610">
    <property type="entry name" value="LOTUS domain-like"/>
    <property type="match status" value="3"/>
</dbReference>
<keyword evidence="7" id="KW-0472">Membrane</keyword>
<feature type="region of interest" description="Disordered" evidence="6">
    <location>
        <begin position="702"/>
        <end position="760"/>
    </location>
</feature>
<feature type="transmembrane region" description="Helical" evidence="7">
    <location>
        <begin position="27"/>
        <end position="45"/>
    </location>
</feature>
<dbReference type="GO" id="GO:0030154">
    <property type="term" value="P:cell differentiation"/>
    <property type="evidence" value="ECO:0007669"/>
    <property type="project" value="UniProtKB-KW"/>
</dbReference>
<dbReference type="GO" id="GO:0003676">
    <property type="term" value="F:nucleic acid binding"/>
    <property type="evidence" value="ECO:0007669"/>
    <property type="project" value="InterPro"/>
</dbReference>
<dbReference type="InterPro" id="IPR050621">
    <property type="entry name" value="Tudor_domain_containing"/>
</dbReference>
<dbReference type="InterPro" id="IPR026612">
    <property type="entry name" value="STRA6-like"/>
</dbReference>
<evidence type="ECO:0000256" key="1">
    <source>
        <dbReference type="ARBA" id="ARBA00004496"/>
    </source>
</evidence>
<feature type="domain" description="Tudor" evidence="8">
    <location>
        <begin position="1256"/>
        <end position="1313"/>
    </location>
</feature>
<evidence type="ECO:0000256" key="5">
    <source>
        <dbReference type="ARBA" id="ARBA00022871"/>
    </source>
</evidence>
<evidence type="ECO:0000256" key="7">
    <source>
        <dbReference type="SAM" id="Phobius"/>
    </source>
</evidence>
<evidence type="ECO:0000259" key="8">
    <source>
        <dbReference type="PROSITE" id="PS50304"/>
    </source>
</evidence>
<feature type="region of interest" description="Disordered" evidence="6">
    <location>
        <begin position="854"/>
        <end position="915"/>
    </location>
</feature>
<dbReference type="PROSITE" id="PS50304">
    <property type="entry name" value="TUDOR"/>
    <property type="match status" value="1"/>
</dbReference>
<dbReference type="Proteomes" id="UP001274896">
    <property type="component" value="Unassembled WGS sequence"/>
</dbReference>
<dbReference type="InterPro" id="IPR025605">
    <property type="entry name" value="OST-HTH/LOTUS_dom"/>
</dbReference>
<feature type="domain" description="HTH OST-type" evidence="9">
    <location>
        <begin position="781"/>
        <end position="848"/>
    </location>
</feature>
<name>A0AAE0PT33_9TELE</name>
<proteinExistence type="predicted"/>
<evidence type="ECO:0000256" key="6">
    <source>
        <dbReference type="SAM" id="MobiDB-lite"/>
    </source>
</evidence>
<dbReference type="GO" id="GO:0005737">
    <property type="term" value="C:cytoplasm"/>
    <property type="evidence" value="ECO:0007669"/>
    <property type="project" value="UniProtKB-SubCell"/>
</dbReference>
<dbReference type="Pfam" id="PF14752">
    <property type="entry name" value="RBP_receptor"/>
    <property type="match status" value="3"/>
</dbReference>
<dbReference type="InterPro" id="IPR035437">
    <property type="entry name" value="SNase_OB-fold_sf"/>
</dbReference>
<evidence type="ECO:0000313" key="10">
    <source>
        <dbReference type="EMBL" id="KAK3507703.1"/>
    </source>
</evidence>
<dbReference type="PANTHER" id="PTHR22948:SF14">
    <property type="entry name" value="TUDOR DOMAIN-CONTAINING PROTEIN 7"/>
    <property type="match status" value="1"/>
</dbReference>
<dbReference type="InterPro" id="IPR036397">
    <property type="entry name" value="RNaseH_sf"/>
</dbReference>
<dbReference type="SUPFAM" id="SSF63748">
    <property type="entry name" value="Tudor/PWWP/MBT"/>
    <property type="match status" value="3"/>
</dbReference>
<keyword evidence="5" id="KW-0744">Spermatogenesis</keyword>
<dbReference type="InterPro" id="IPR041966">
    <property type="entry name" value="LOTUS-like"/>
</dbReference>
<feature type="compositionally biased region" description="Pro residues" evidence="6">
    <location>
        <begin position="858"/>
        <end position="867"/>
    </location>
</feature>
<evidence type="ECO:0000256" key="2">
    <source>
        <dbReference type="ARBA" id="ARBA00022490"/>
    </source>
</evidence>
<keyword evidence="3" id="KW-0677">Repeat</keyword>
<dbReference type="SMART" id="SM00333">
    <property type="entry name" value="TUDOR"/>
    <property type="match status" value="3"/>
</dbReference>
<feature type="transmembrane region" description="Helical" evidence="7">
    <location>
        <begin position="65"/>
        <end position="82"/>
    </location>
</feature>
<gene>
    <name evidence="10" type="ORF">QTP70_034715</name>
</gene>
<dbReference type="Pfam" id="PF00567">
    <property type="entry name" value="TUDOR"/>
    <property type="match status" value="3"/>
</dbReference>
<keyword evidence="4" id="KW-0221">Differentiation</keyword>
<feature type="transmembrane region" description="Helical" evidence="7">
    <location>
        <begin position="270"/>
        <end position="297"/>
    </location>
</feature>
<keyword evidence="2" id="KW-0963">Cytoplasm</keyword>
<dbReference type="PANTHER" id="PTHR22948">
    <property type="entry name" value="TUDOR DOMAIN CONTAINING PROTEIN"/>
    <property type="match status" value="1"/>
</dbReference>
<feature type="transmembrane region" description="Helical" evidence="7">
    <location>
        <begin position="179"/>
        <end position="201"/>
    </location>
</feature>
<comment type="subcellular location">
    <subcellularLocation>
        <location evidence="1">Cytoplasm</location>
    </subcellularLocation>
</comment>
<protein>
    <submittedName>
        <fullName evidence="10">Uncharacterized protein</fullName>
    </submittedName>
</protein>
<keyword evidence="7" id="KW-0812">Transmembrane</keyword>
<sequence>MTAELFDVITCPEGEVLGHYQKVITQWPFLLCLCFLIGRFIAMVVKDVRIRLQFQNEQQMTLADYSLSGFIYQKMLAVISSLEDLAKSNNNTENLLISLLPHISQFSHVACKSWVATTLFATLTSVTYTFHVLVCYRKHMKRLWAGKKNFLPERYHKLSSAVSVAAITRYSGWQIAFTLWGYLIVHFVQFMLALLFAYLVVLPIQKDGFLPWFSGLVTLLLTIFIVISLVVVQVVMARIFFLQDKLSPDDKDKPLALNNRRAFNNFNYFFFFYNVIMGLSNCILRLLNSCIVGTWLVPRIDRTIMQRGYEVMDPGVGLGPLVPVKGTLNASAYQDILDNFMLPTLWEQFGDDPSLFQHDCTPVTKARSIKTWMSEFGVEELDWPAQSPDLNPIEHLWDELEWRLRARPSRPTSVPDLTNALLEERSKIPINTLLNLVESLPRRVEAVVAAKGGTTPYYIHVLVNASFGLARSLRSNSSQRCSMGLRSGLFAGYATWVGMIIADHHHNNPVLVCFCHLLLKHTLQRQRAENTYAPFENTELPGLSRVRTRWLLLYTLLRNPKLILLRKRHHSNNLHSNQDPLAIARVITMMCDVELVKKMLRAVLQSSRNGVALSRLQADYRALTGDSIPLAQLGFRSLENFLRSIPDVVHLRRSYIGEVMCFAAVCKETAHIAQLVSRQKNVKKNSGHSKLLNCRMRTRSSSLFTHSANPRSSLRQPGHMTLNSSWRQTSGSRFSPQGDPRQGYSTKTGSAHQGEKPTGSVIQQAVVTRPSEKNQSTVEADVELFQSRVKQLLEKYSSGVWLSKLPQLYTAMFNQELPSYTLTLLESWTHICTVEKPSGGKVAGYLVYPSKDPFLKPHTPPHTPPSAPQKSFQIPSTIPQSPTSQTLKPPMPLTPESLGHSLSTPPSTPPAPLSQDVKDKVRELLNKYSHGLWAHALPRLFQEVFRCDFPQSLLDDLSPLADTCMIEYPMPQNRNKAILYILPNVTVPSKPRPQPRSCIIAYYGNLEVPKLPLPKEEFPSVLVMEARNTNNVICRYVGKEYSQALEKMEEDMLKFYRSTGVGLSCICPTVGQLVAVALDEETVLRAQVHQISQNDVKVYFIDHSFFEVVNSEMLLQLTDQFLMLPFQATSCQLAGLELFSEDVVVLKTLESLACGRTLLAELVDRETPPLMVLYDTSDETDVNINAACLSALQDKTMQNPLQVNSSYSNVCVTNVGSDGSVFCQLPSRGLSKLQGLMDKIGLYFLSQVSWELLVSEPFCGKMCLARHKGKWARVEITNLHGSRVLDVEFVDLGFPASVELSELREIPAVFIRELLTIPKQAVKCRLAEVERNEDVWPPDVVLWLRETLINAPQCTMKISCLDSAGQVQVYLFLGTDSLAHGPTSSINLQLPISSASVCHPIATPLQSGDSSQSSTSSFMPPALELPEEGQTLDVFVSVACHPGHFVLQPWQELYKLVVLMGEMILYYNQHEATPINVQKNNIYAAKIDSNWHRVLVKGVLSNSLVSVYELDYGKHEVVYTSQLRPLINEFRQLPFQGIPAQLAGVRHGGWSEEAAIVFRNNVERRPLVALIHSVQQGTQSWEKRLSVYLVDTSQDHNDVWIHNIMAEFTDKTNNDS</sequence>
<reference evidence="10" key="1">
    <citation type="submission" date="2023-06" db="EMBL/GenBank/DDBJ databases">
        <title>Male Hemibagrus guttatus genome.</title>
        <authorList>
            <person name="Bian C."/>
        </authorList>
    </citation>
    <scope>NUCLEOTIDE SEQUENCE</scope>
    <source>
        <strain evidence="10">Male_cb2023</strain>
        <tissue evidence="10">Muscle</tissue>
    </source>
</reference>
<evidence type="ECO:0000256" key="4">
    <source>
        <dbReference type="ARBA" id="ARBA00022782"/>
    </source>
</evidence>
<dbReference type="GO" id="GO:0034632">
    <property type="term" value="F:retinol transmembrane transporter activity"/>
    <property type="evidence" value="ECO:0007669"/>
    <property type="project" value="InterPro"/>
</dbReference>
<feature type="compositionally biased region" description="Polar residues" evidence="6">
    <location>
        <begin position="868"/>
        <end position="887"/>
    </location>
</feature>
<feature type="domain" description="HTH OST-type" evidence="9">
    <location>
        <begin position="913"/>
        <end position="985"/>
    </location>
</feature>
<dbReference type="Gene3D" id="3.30.420.10">
    <property type="entry name" value="Ribonuclease H-like superfamily/Ribonuclease H"/>
    <property type="match status" value="1"/>
</dbReference>
<feature type="domain" description="HTH OST-type" evidence="9">
    <location>
        <begin position="592"/>
        <end position="665"/>
    </location>
</feature>
<dbReference type="GO" id="GO:0038023">
    <property type="term" value="F:signaling receptor activity"/>
    <property type="evidence" value="ECO:0007669"/>
    <property type="project" value="InterPro"/>
</dbReference>
<feature type="transmembrane region" description="Helical" evidence="7">
    <location>
        <begin position="114"/>
        <end position="134"/>
    </location>
</feature>
<feature type="transmembrane region" description="Helical" evidence="7">
    <location>
        <begin position="213"/>
        <end position="241"/>
    </location>
</feature>
<dbReference type="InterPro" id="IPR002999">
    <property type="entry name" value="Tudor"/>
</dbReference>
<feature type="compositionally biased region" description="Polar residues" evidence="6">
    <location>
        <begin position="702"/>
        <end position="735"/>
    </location>
</feature>
<dbReference type="EMBL" id="JAUCMX010000029">
    <property type="protein sequence ID" value="KAK3507703.1"/>
    <property type="molecule type" value="Genomic_DNA"/>
</dbReference>
<evidence type="ECO:0000256" key="3">
    <source>
        <dbReference type="ARBA" id="ARBA00022737"/>
    </source>
</evidence>
<dbReference type="Gene3D" id="2.40.50.90">
    <property type="match status" value="3"/>
</dbReference>
<dbReference type="InterPro" id="IPR038717">
    <property type="entry name" value="Tc1-like_DDE_dom"/>
</dbReference>
<dbReference type="Pfam" id="PF12872">
    <property type="entry name" value="OST-HTH"/>
    <property type="match status" value="2"/>
</dbReference>